<keyword evidence="2 7" id="KW-0813">Transport</keyword>
<keyword evidence="4 7" id="KW-0812">Transmembrane</keyword>
<feature type="chain" id="PRO_5047134704" evidence="8">
    <location>
        <begin position="23"/>
        <end position="1051"/>
    </location>
</feature>
<dbReference type="InterPro" id="IPR023997">
    <property type="entry name" value="TonB-dep_OMP_SusC/RagA_CS"/>
</dbReference>
<evidence type="ECO:0000256" key="2">
    <source>
        <dbReference type="ARBA" id="ARBA00022448"/>
    </source>
</evidence>
<evidence type="ECO:0000259" key="9">
    <source>
        <dbReference type="Pfam" id="PF07715"/>
    </source>
</evidence>
<dbReference type="InterPro" id="IPR039426">
    <property type="entry name" value="TonB-dep_rcpt-like"/>
</dbReference>
<dbReference type="Gene3D" id="2.60.40.1120">
    <property type="entry name" value="Carboxypeptidase-like, regulatory domain"/>
    <property type="match status" value="1"/>
</dbReference>
<evidence type="ECO:0000256" key="7">
    <source>
        <dbReference type="PROSITE-ProRule" id="PRU01360"/>
    </source>
</evidence>
<comment type="caution">
    <text evidence="10">The sequence shown here is derived from an EMBL/GenBank/DDBJ whole genome shotgun (WGS) entry which is preliminary data.</text>
</comment>
<gene>
    <name evidence="10" type="ORF">LQ567_14325</name>
</gene>
<dbReference type="InterPro" id="IPR036942">
    <property type="entry name" value="Beta-barrel_TonB_sf"/>
</dbReference>
<evidence type="ECO:0000256" key="3">
    <source>
        <dbReference type="ARBA" id="ARBA00022452"/>
    </source>
</evidence>
<keyword evidence="8" id="KW-0732">Signal</keyword>
<dbReference type="InterPro" id="IPR037066">
    <property type="entry name" value="Plug_dom_sf"/>
</dbReference>
<dbReference type="NCBIfam" id="TIGR04056">
    <property type="entry name" value="OMP_RagA_SusC"/>
    <property type="match status" value="1"/>
</dbReference>
<accession>A0ABS8PS91</accession>
<dbReference type="PROSITE" id="PS52016">
    <property type="entry name" value="TONB_DEPENDENT_REC_3"/>
    <property type="match status" value="1"/>
</dbReference>
<keyword evidence="6 7" id="KW-0998">Cell outer membrane</keyword>
<feature type="signal peptide" evidence="8">
    <location>
        <begin position="1"/>
        <end position="22"/>
    </location>
</feature>
<sequence length="1051" mass="113216">MKKKHALLVLLALFLGAGSLMAQVKRTVTGTITDADGKPVPGATITVKGSGQAVVADDNGAYTLTVEDHPDLEISAVGFTTQTIKVGDNNTIAVQLSSVERSLEGVVVTALGIKRERKSLGYGVQEVKGETLSDAKEPNVTNALSGRVAGLQVTRSSNGPAGSSRIILRGNNSLTGDNQPLIVVDGVPISNTSGAGVGKGINQSGIVPGATNDYWNPSLDMGNGLSDINPDDIASISVLKGPSAASLYGSRAGNGVILITTKTGKAQKGLGITVSSTIGLESIFTNPDRQTAFGQGSTGVYDKTQANSWGPKIEGQNVENWNGATVPLKYYDNIHNYFGTGFNSNQSITFSQQFKGTSVYTSLNRLDDKSMIPGAKLGRTNITTRALSKFGKDDRWTLDAKLQYINSKATNRPQAGNNSGNIYRLMYILPVSLNIEDFKQSKDANGKMIWYAPNSTTVNPYWAQDNYLNSDTRNRYIMTGSLKYEFTDWLNAEIKAGSDMYNVVAEGKTYSGSPLTTTGQYSIGKYSFSETNYSTLITARKDNVIGKLGGLATLGGNLMSQNVNSIKTGSGDLVVPDLFSVNNGKNPATVDELYSNKKINSVYGSLQLNWDGYLFLETTLRNDWSSVLSKDHRSYLYSSTNLSFVITDMIRQNGGSLPSWLSYGKVRASAAQAGNDMAPYQLYNTYTIGKDANGNTTAGRNETLFDPNVRNELLKTYELGAELRMFNSRLGIDFSWYKTNATNQLIAIPLDPLSGYKYKMINAGDIQNKGIELIVDGKILDNPNGLNWTSQVNFSNNKNVVNAIAPGIDLYSLGGYDAVTVYAESGQKYGQIYGSAFQRVTDPNSPYNGQLLLSATGLPQGTDARRLASQQPDFLLGNTNTFSYKGVGLSFLLDGRFGGKIFSATLASMQRAGTAAATVVNGARDNMVVPGVISDGNGGYVNNTKEVTPQQYWQAIQSGNIGITEANLYDASNIRLRNVQLSYQLPQKMLGNSFIQRARVGVSCNNVWLISSHMQGMDPESVFAVGSNAVGFENGAPPTSRYYMFNVTLSF</sequence>
<reference evidence="10 11" key="1">
    <citation type="submission" date="2021-11" db="EMBL/GenBank/DDBJ databases">
        <title>Genomic of Niabella pedocola.</title>
        <authorList>
            <person name="Wu T."/>
        </authorList>
    </citation>
    <scope>NUCLEOTIDE SEQUENCE [LARGE SCALE GENOMIC DNA]</scope>
    <source>
        <strain evidence="10 11">JCM 31011</strain>
    </source>
</reference>
<evidence type="ECO:0000256" key="5">
    <source>
        <dbReference type="ARBA" id="ARBA00023136"/>
    </source>
</evidence>
<dbReference type="SUPFAM" id="SSF49464">
    <property type="entry name" value="Carboxypeptidase regulatory domain-like"/>
    <property type="match status" value="1"/>
</dbReference>
<proteinExistence type="inferred from homology"/>
<comment type="similarity">
    <text evidence="7">Belongs to the TonB-dependent receptor family.</text>
</comment>
<dbReference type="EMBL" id="JAJNEC010000005">
    <property type="protein sequence ID" value="MCD2423950.1"/>
    <property type="molecule type" value="Genomic_DNA"/>
</dbReference>
<evidence type="ECO:0000256" key="1">
    <source>
        <dbReference type="ARBA" id="ARBA00004571"/>
    </source>
</evidence>
<dbReference type="InterPro" id="IPR023996">
    <property type="entry name" value="TonB-dep_OMP_SusC/RagA"/>
</dbReference>
<dbReference type="RefSeq" id="WP_231005207.1">
    <property type="nucleotide sequence ID" value="NZ_JAJNEC010000005.1"/>
</dbReference>
<keyword evidence="3 7" id="KW-1134">Transmembrane beta strand</keyword>
<protein>
    <submittedName>
        <fullName evidence="10">SusC/RagA family TonB-linked outer membrane protein</fullName>
    </submittedName>
</protein>
<name>A0ABS8PS91_9BACT</name>
<comment type="subcellular location">
    <subcellularLocation>
        <location evidence="1 7">Cell outer membrane</location>
        <topology evidence="1 7">Multi-pass membrane protein</topology>
    </subcellularLocation>
</comment>
<feature type="domain" description="TonB-dependent receptor plug" evidence="9">
    <location>
        <begin position="121"/>
        <end position="256"/>
    </location>
</feature>
<evidence type="ECO:0000256" key="8">
    <source>
        <dbReference type="SAM" id="SignalP"/>
    </source>
</evidence>
<dbReference type="SUPFAM" id="SSF56935">
    <property type="entry name" value="Porins"/>
    <property type="match status" value="1"/>
</dbReference>
<evidence type="ECO:0000256" key="6">
    <source>
        <dbReference type="ARBA" id="ARBA00023237"/>
    </source>
</evidence>
<evidence type="ECO:0000256" key="4">
    <source>
        <dbReference type="ARBA" id="ARBA00022692"/>
    </source>
</evidence>
<keyword evidence="5 7" id="KW-0472">Membrane</keyword>
<organism evidence="10 11">
    <name type="scientific">Niabella pedocola</name>
    <dbReference type="NCBI Taxonomy" id="1752077"/>
    <lineage>
        <taxon>Bacteria</taxon>
        <taxon>Pseudomonadati</taxon>
        <taxon>Bacteroidota</taxon>
        <taxon>Chitinophagia</taxon>
        <taxon>Chitinophagales</taxon>
        <taxon>Chitinophagaceae</taxon>
        <taxon>Niabella</taxon>
    </lineage>
</organism>
<dbReference type="Gene3D" id="2.40.170.20">
    <property type="entry name" value="TonB-dependent receptor, beta-barrel domain"/>
    <property type="match status" value="1"/>
</dbReference>
<dbReference type="Pfam" id="PF13715">
    <property type="entry name" value="CarbopepD_reg_2"/>
    <property type="match status" value="1"/>
</dbReference>
<dbReference type="Proteomes" id="UP001199816">
    <property type="component" value="Unassembled WGS sequence"/>
</dbReference>
<dbReference type="NCBIfam" id="TIGR04057">
    <property type="entry name" value="SusC_RagA_signa"/>
    <property type="match status" value="1"/>
</dbReference>
<evidence type="ECO:0000313" key="11">
    <source>
        <dbReference type="Proteomes" id="UP001199816"/>
    </source>
</evidence>
<keyword evidence="11" id="KW-1185">Reference proteome</keyword>
<dbReference type="InterPro" id="IPR012910">
    <property type="entry name" value="Plug_dom"/>
</dbReference>
<evidence type="ECO:0000313" key="10">
    <source>
        <dbReference type="EMBL" id="MCD2423950.1"/>
    </source>
</evidence>
<dbReference type="Pfam" id="PF07715">
    <property type="entry name" value="Plug"/>
    <property type="match status" value="1"/>
</dbReference>
<dbReference type="InterPro" id="IPR008969">
    <property type="entry name" value="CarboxyPept-like_regulatory"/>
</dbReference>
<dbReference type="Gene3D" id="2.170.130.10">
    <property type="entry name" value="TonB-dependent receptor, plug domain"/>
    <property type="match status" value="1"/>
</dbReference>